<dbReference type="GO" id="GO:0008270">
    <property type="term" value="F:zinc ion binding"/>
    <property type="evidence" value="ECO:0007669"/>
    <property type="project" value="InterPro"/>
</dbReference>
<dbReference type="EMBL" id="MWBO01000055">
    <property type="protein sequence ID" value="OQA51931.1"/>
    <property type="molecule type" value="Genomic_DNA"/>
</dbReference>
<dbReference type="PANTHER" id="PTHR30304:SF0">
    <property type="entry name" value="D-TAGATOSE-1,6-BISPHOSPHATE ALDOLASE SUBUNIT GATY-RELATED"/>
    <property type="match status" value="1"/>
</dbReference>
<feature type="binding site" evidence="2">
    <location>
        <begin position="208"/>
        <end position="211"/>
    </location>
    <ligand>
        <name>dihydroxyacetone phosphate</name>
        <dbReference type="ChEBI" id="CHEBI:57642"/>
    </ligand>
</feature>
<gene>
    <name evidence="4" type="primary">kbaY</name>
    <name evidence="4" type="ORF">BWY43_00734</name>
</gene>
<dbReference type="PIRSF" id="PIRSF001359">
    <property type="entry name" value="F_bP_aldolase_II"/>
    <property type="match status" value="1"/>
</dbReference>
<organism evidence="4">
    <name type="scientific">candidate division WS2 bacterium ADurb.Bin280</name>
    <dbReference type="NCBI Taxonomy" id="1852829"/>
    <lineage>
        <taxon>Bacteria</taxon>
        <taxon>candidate division WS2</taxon>
    </lineage>
</organism>
<dbReference type="Proteomes" id="UP000485367">
    <property type="component" value="Unassembled WGS sequence"/>
</dbReference>
<dbReference type="AlphaFoldDB" id="A0A1V5SCJ3"/>
<evidence type="ECO:0000256" key="2">
    <source>
        <dbReference type="PIRSR" id="PIRSR001359-2"/>
    </source>
</evidence>
<dbReference type="SUPFAM" id="SSF51569">
    <property type="entry name" value="Aldolase"/>
    <property type="match status" value="1"/>
</dbReference>
<name>A0A1V5SCJ3_9BACT</name>
<sequence length="261" mass="29129">MGAFNFYNLESLKSITKSADIKEKPVFAMVSEKAIEYAGLEEIIELTKAVKLKTKVDIYLHLDHGKDIELVKRCIKMGFDSVMFDGSALPIDQNIIISKDLCRIAHRNGVVFEAEIGRVGGKEDKVSSAIFKTDPRDAQKFFEEVKPDMLAVAIGNVHGPITANEELDFTLLAKIQDTIKAPLVLHGCSNRLPREYKVAISQGIVKINIDTELRQAFVRGVSTAIKKKISDPREILTIASDEMSEDIKEKIEIFSCEKLNC</sequence>
<dbReference type="NCBIfam" id="TIGR00167">
    <property type="entry name" value="cbbA"/>
    <property type="match status" value="1"/>
</dbReference>
<dbReference type="GO" id="GO:0009025">
    <property type="term" value="F:tagatose-bisphosphate aldolase activity"/>
    <property type="evidence" value="ECO:0007669"/>
    <property type="project" value="UniProtKB-EC"/>
</dbReference>
<dbReference type="InterPro" id="IPR013785">
    <property type="entry name" value="Aldolase_TIM"/>
</dbReference>
<dbReference type="GO" id="GO:0005975">
    <property type="term" value="P:carbohydrate metabolic process"/>
    <property type="evidence" value="ECO:0007669"/>
    <property type="project" value="InterPro"/>
</dbReference>
<feature type="binding site" evidence="3">
    <location>
        <position position="115"/>
    </location>
    <ligand>
        <name>Zn(2+)</name>
        <dbReference type="ChEBI" id="CHEBI:29105"/>
        <label>2</label>
    </ligand>
</feature>
<feature type="binding site" evidence="2">
    <location>
        <position position="159"/>
    </location>
    <ligand>
        <name>dihydroxyacetone phosphate</name>
        <dbReference type="ChEBI" id="CHEBI:57642"/>
    </ligand>
</feature>
<dbReference type="Gene3D" id="3.20.20.70">
    <property type="entry name" value="Aldolase class I"/>
    <property type="match status" value="1"/>
</dbReference>
<feature type="binding site" evidence="3">
    <location>
        <position position="85"/>
    </location>
    <ligand>
        <name>Zn(2+)</name>
        <dbReference type="ChEBI" id="CHEBI:29105"/>
        <label>2</label>
    </ligand>
</feature>
<feature type="binding site" evidence="3">
    <location>
        <position position="158"/>
    </location>
    <ligand>
        <name>Zn(2+)</name>
        <dbReference type="ChEBI" id="CHEBI:29105"/>
        <label>1</label>
        <note>catalytic</note>
    </ligand>
</feature>
<feature type="binding site" evidence="3">
    <location>
        <position position="186"/>
    </location>
    <ligand>
        <name>Zn(2+)</name>
        <dbReference type="ChEBI" id="CHEBI:29105"/>
        <label>1</label>
        <note>catalytic</note>
    </ligand>
</feature>
<dbReference type="PANTHER" id="PTHR30304">
    <property type="entry name" value="D-TAGATOSE-1,6-BISPHOSPHATE ALDOLASE"/>
    <property type="match status" value="1"/>
</dbReference>
<evidence type="ECO:0000256" key="3">
    <source>
        <dbReference type="PIRSR" id="PIRSR001359-3"/>
    </source>
</evidence>
<dbReference type="InterPro" id="IPR000771">
    <property type="entry name" value="FBA_II"/>
</dbReference>
<feature type="active site" description="Proton donor" evidence="1">
    <location>
        <position position="63"/>
    </location>
</feature>
<protein>
    <submittedName>
        <fullName evidence="4">D-tagatose-1,6-bisphosphate aldolase subunit KbaY</fullName>
        <ecNumber evidence="4">4.1.2.40</ecNumber>
    </submittedName>
</protein>
<keyword evidence="4" id="KW-0456">Lyase</keyword>
<evidence type="ECO:0000313" key="4">
    <source>
        <dbReference type="EMBL" id="OQA51931.1"/>
    </source>
</evidence>
<accession>A0A1V5SCJ3</accession>
<reference evidence="4" key="1">
    <citation type="submission" date="2017-02" db="EMBL/GenBank/DDBJ databases">
        <title>Delving into the versatile metabolic prowess of the omnipresent phylum Bacteroidetes.</title>
        <authorList>
            <person name="Nobu M.K."/>
            <person name="Mei R."/>
            <person name="Narihiro T."/>
            <person name="Kuroda K."/>
            <person name="Liu W.-T."/>
        </authorList>
    </citation>
    <scope>NUCLEOTIDE SEQUENCE</scope>
    <source>
        <strain evidence="4">ADurb.Bin280</strain>
    </source>
</reference>
<keyword evidence="3" id="KW-0479">Metal-binding</keyword>
<dbReference type="EC" id="4.1.2.40" evidence="4"/>
<dbReference type="Pfam" id="PF01116">
    <property type="entry name" value="F_bP_aldolase"/>
    <property type="match status" value="1"/>
</dbReference>
<keyword evidence="3" id="KW-0862">Zinc</keyword>
<comment type="caution">
    <text evidence="4">The sequence shown here is derived from an EMBL/GenBank/DDBJ whole genome shotgun (WGS) entry which is preliminary data.</text>
</comment>
<dbReference type="InterPro" id="IPR050246">
    <property type="entry name" value="Class_II_FBP_aldolase"/>
</dbReference>
<feature type="binding site" evidence="3">
    <location>
        <position position="64"/>
    </location>
    <ligand>
        <name>Zn(2+)</name>
        <dbReference type="ChEBI" id="CHEBI:29105"/>
        <label>1</label>
        <note>catalytic</note>
    </ligand>
</feature>
<feature type="binding site" evidence="2">
    <location>
        <begin position="187"/>
        <end position="189"/>
    </location>
    <ligand>
        <name>dihydroxyacetone phosphate</name>
        <dbReference type="ChEBI" id="CHEBI:57642"/>
    </ligand>
</feature>
<comment type="cofactor">
    <cofactor evidence="3">
        <name>Zn(2+)</name>
        <dbReference type="ChEBI" id="CHEBI:29105"/>
    </cofactor>
    <text evidence="3">Binds 2 Zn(2+) ions per subunit. One is catalytic and the other provides a structural contribution.</text>
</comment>
<evidence type="ECO:0000256" key="1">
    <source>
        <dbReference type="PIRSR" id="PIRSR001359-1"/>
    </source>
</evidence>
<proteinExistence type="predicted"/>